<feature type="domain" description="Putative integrase N-terminal" evidence="1">
    <location>
        <begin position="4"/>
        <end position="86"/>
    </location>
</feature>
<gene>
    <name evidence="3" type="ORF">GCU85_09745</name>
</gene>
<dbReference type="Pfam" id="PF12834">
    <property type="entry name" value="Phage_int_SAM_2"/>
    <property type="match status" value="1"/>
</dbReference>
<dbReference type="EMBL" id="WHNW01000017">
    <property type="protein sequence ID" value="MPV87006.1"/>
    <property type="molecule type" value="Genomic_DNA"/>
</dbReference>
<sequence>MSKALERSVKSLVKHNKEGSYSTHANRGKRLDQAVQQLADRYPDLHDLRNLKPRHIDYLVERWKSENLSPGTIKNRMSDLRWVTHKIDKANIMHRTNDEYGIDRRQYINNDINKAKTLDASHVEQMKDPYVQFSLKLQSEFGLRREESIKFDAFYADKGDHIELKSTWCKGGRTREIPILNQSQRQLLDEIKSFQREQGARALIPPDKNYISQLKRYENVTNRGGEKNNHGLRHQYAQDRYRTLTGWECPNCGGKNWKALTAEEKTIDEKARFIITQELGHNRLDIVANYIGK</sequence>
<evidence type="ECO:0000259" key="1">
    <source>
        <dbReference type="Pfam" id="PF12834"/>
    </source>
</evidence>
<dbReference type="InterPro" id="IPR024457">
    <property type="entry name" value="Putative_integrase_N"/>
</dbReference>
<dbReference type="RefSeq" id="WP_152810994.1">
    <property type="nucleotide sequence ID" value="NZ_WHNW01000017.1"/>
</dbReference>
<dbReference type="InParanoid" id="A0A6N7F547"/>
<organism evidence="3 4">
    <name type="scientific">Ostreibacterium oceani</name>
    <dbReference type="NCBI Taxonomy" id="2654998"/>
    <lineage>
        <taxon>Bacteria</taxon>
        <taxon>Pseudomonadati</taxon>
        <taxon>Pseudomonadota</taxon>
        <taxon>Gammaproteobacteria</taxon>
        <taxon>Cardiobacteriales</taxon>
        <taxon>Ostreibacteriaceae</taxon>
        <taxon>Ostreibacterium</taxon>
    </lineage>
</organism>
<name>A0A6N7F547_9GAMM</name>
<dbReference type="InterPro" id="IPR011010">
    <property type="entry name" value="DNA_brk_join_enz"/>
</dbReference>
<dbReference type="SUPFAM" id="SSF56349">
    <property type="entry name" value="DNA breaking-rejoining enzymes"/>
    <property type="match status" value="1"/>
</dbReference>
<evidence type="ECO:0000259" key="2">
    <source>
        <dbReference type="Pfam" id="PF12835"/>
    </source>
</evidence>
<reference evidence="3 4" key="1">
    <citation type="submission" date="2019-10" db="EMBL/GenBank/DDBJ databases">
        <title>Cardiobacteriales fam. a chemoheterotrophic member of the order Cardiobacteriales, and proposal of Cardiobacteriales fam. nov.</title>
        <authorList>
            <person name="Wang C."/>
        </authorList>
    </citation>
    <scope>NUCLEOTIDE SEQUENCE [LARGE SCALE GENOMIC DNA]</scope>
    <source>
        <strain evidence="3 4">ML27</strain>
    </source>
</reference>
<proteinExistence type="predicted"/>
<keyword evidence="4" id="KW-1185">Reference proteome</keyword>
<protein>
    <submittedName>
        <fullName evidence="3">Integrase</fullName>
    </submittedName>
</protein>
<dbReference type="Pfam" id="PF12835">
    <property type="entry name" value="Integrase_1"/>
    <property type="match status" value="1"/>
</dbReference>
<evidence type="ECO:0000313" key="3">
    <source>
        <dbReference type="EMBL" id="MPV87006.1"/>
    </source>
</evidence>
<feature type="domain" description="Integrase catalytic" evidence="2">
    <location>
        <begin position="124"/>
        <end position="239"/>
    </location>
</feature>
<dbReference type="GO" id="GO:0003677">
    <property type="term" value="F:DNA binding"/>
    <property type="evidence" value="ECO:0007669"/>
    <property type="project" value="InterPro"/>
</dbReference>
<dbReference type="Proteomes" id="UP000471298">
    <property type="component" value="Unassembled WGS sequence"/>
</dbReference>
<accession>A0A6N7F547</accession>
<evidence type="ECO:0000313" key="4">
    <source>
        <dbReference type="Proteomes" id="UP000471298"/>
    </source>
</evidence>
<comment type="caution">
    <text evidence="3">The sequence shown here is derived from an EMBL/GenBank/DDBJ whole genome shotgun (WGS) entry which is preliminary data.</text>
</comment>
<dbReference type="InterPro" id="IPR024456">
    <property type="entry name" value="Integrase_catalytic_putative"/>
</dbReference>
<dbReference type="AlphaFoldDB" id="A0A6N7F547"/>